<dbReference type="PROSITE" id="PS00867">
    <property type="entry name" value="CPSASE_2"/>
    <property type="match status" value="1"/>
</dbReference>
<dbReference type="RefSeq" id="WP_058580818.1">
    <property type="nucleotide sequence ID" value="NZ_LOPU01000016.1"/>
</dbReference>
<dbReference type="OrthoDB" id="11959at2157"/>
<dbReference type="Pfam" id="PF15632">
    <property type="entry name" value="ATPgrasp_Ter"/>
    <property type="match status" value="1"/>
</dbReference>
<evidence type="ECO:0000313" key="5">
    <source>
        <dbReference type="Proteomes" id="UP000054387"/>
    </source>
</evidence>
<accession>A0A0W1RCA7</accession>
<name>A0A0W1RCA7_9EURY</name>
<dbReference type="GO" id="GO:0046872">
    <property type="term" value="F:metal ion binding"/>
    <property type="evidence" value="ECO:0007669"/>
    <property type="project" value="InterPro"/>
</dbReference>
<keyword evidence="2" id="KW-0067">ATP-binding</keyword>
<proteinExistence type="predicted"/>
<reference evidence="4 5" key="1">
    <citation type="submission" date="2015-12" db="EMBL/GenBank/DDBJ databases">
        <title>Haloprofundus marisrubri gen. nov., sp. nov., an extremely halophilic archaeon isolated from the Discovery deep brine-seawater interface in the Red Sea.</title>
        <authorList>
            <person name="Zhang G."/>
            <person name="Stingl U."/>
            <person name="Rashid M."/>
        </authorList>
    </citation>
    <scope>NUCLEOTIDE SEQUENCE [LARGE SCALE GENOMIC DNA]</scope>
    <source>
        <strain evidence="4 5">SB9</strain>
    </source>
</reference>
<organism evidence="4 5">
    <name type="scientific">Haloprofundus marisrubri</name>
    <dbReference type="NCBI Taxonomy" id="1514971"/>
    <lineage>
        <taxon>Archaea</taxon>
        <taxon>Methanobacteriati</taxon>
        <taxon>Methanobacteriota</taxon>
        <taxon>Stenosarchaea group</taxon>
        <taxon>Halobacteria</taxon>
        <taxon>Halobacteriales</taxon>
        <taxon>Haloferacaceae</taxon>
        <taxon>Haloprofundus</taxon>
    </lineage>
</organism>
<sequence length="399" mass="45267">MTTTTGQWNSIIVPANFSINAVACLRSLAPRDVHTIVVSEHDDVPAFASKYCDEKVLMPSPYDNFPAYKESLLALAARPDVRTVVPTREMDAYILSKYREEFAEHVTVGWPSFDSLRTAQDGKELAETAEELDIPVPKTEVLDEVTDWNRKLIAKQRYSLLAEDYVDFLEPGTCEGRMDPIYLESGSEPDTDAVIEKMLGHVPITQEIVTGMEYSFRALYENGEPVATSLRRQLRGKTYAGGMSVFREMTHDPEVEELGERLLSHLDWHGLASVQFIKDHETGEFYLLEINPRIWASVLLDVRAGADYPYNYWLMTQGQTDEIDPGYQEGVATHLLAGEIQYLWSVLRYNYPNVDKPSIRTATWEVASSIYEHPHFDFVSLDDPRPFAQGVLNTLSRGR</sequence>
<comment type="caution">
    <text evidence="4">The sequence shown here is derived from an EMBL/GenBank/DDBJ whole genome shotgun (WGS) entry which is preliminary data.</text>
</comment>
<dbReference type="STRING" id="1514971.AUR64_07590"/>
<dbReference type="Gene3D" id="3.30.470.20">
    <property type="entry name" value="ATP-grasp fold, B domain"/>
    <property type="match status" value="1"/>
</dbReference>
<dbReference type="PROSITE" id="PS50975">
    <property type="entry name" value="ATP_GRASP"/>
    <property type="match status" value="1"/>
</dbReference>
<dbReference type="Proteomes" id="UP000054387">
    <property type="component" value="Unassembled WGS sequence"/>
</dbReference>
<keyword evidence="4" id="KW-0436">Ligase</keyword>
<evidence type="ECO:0000259" key="3">
    <source>
        <dbReference type="PROSITE" id="PS50975"/>
    </source>
</evidence>
<dbReference type="GO" id="GO:0016874">
    <property type="term" value="F:ligase activity"/>
    <property type="evidence" value="ECO:0007669"/>
    <property type="project" value="UniProtKB-KW"/>
</dbReference>
<dbReference type="Gene3D" id="3.40.50.20">
    <property type="match status" value="1"/>
</dbReference>
<dbReference type="InterPro" id="IPR011761">
    <property type="entry name" value="ATP-grasp"/>
</dbReference>
<evidence type="ECO:0000256" key="1">
    <source>
        <dbReference type="ARBA" id="ARBA00001936"/>
    </source>
</evidence>
<dbReference type="EMBL" id="LOPU01000016">
    <property type="protein sequence ID" value="KTG11019.1"/>
    <property type="molecule type" value="Genomic_DNA"/>
</dbReference>
<dbReference type="InterPro" id="IPR005479">
    <property type="entry name" value="CPAse_ATP-bd"/>
</dbReference>
<gene>
    <name evidence="4" type="ORF">AUR64_07590</name>
</gene>
<dbReference type="AlphaFoldDB" id="A0A0W1RCA7"/>
<dbReference type="GO" id="GO:0005524">
    <property type="term" value="F:ATP binding"/>
    <property type="evidence" value="ECO:0007669"/>
    <property type="project" value="UniProtKB-UniRule"/>
</dbReference>
<evidence type="ECO:0000256" key="2">
    <source>
        <dbReference type="PROSITE-ProRule" id="PRU00409"/>
    </source>
</evidence>
<feature type="domain" description="ATP-grasp" evidence="3">
    <location>
        <begin position="126"/>
        <end position="317"/>
    </location>
</feature>
<protein>
    <submittedName>
        <fullName evidence="4">Carboxylate--amine ligase</fullName>
    </submittedName>
</protein>
<comment type="cofactor">
    <cofactor evidence="1">
        <name>Mn(2+)</name>
        <dbReference type="ChEBI" id="CHEBI:29035"/>
    </cofactor>
</comment>
<dbReference type="SUPFAM" id="SSF56059">
    <property type="entry name" value="Glutathione synthetase ATP-binding domain-like"/>
    <property type="match status" value="1"/>
</dbReference>
<keyword evidence="2" id="KW-0547">Nucleotide-binding</keyword>
<keyword evidence="5" id="KW-1185">Reference proteome</keyword>
<evidence type="ECO:0000313" key="4">
    <source>
        <dbReference type="EMBL" id="KTG11019.1"/>
    </source>
</evidence>